<evidence type="ECO:0000313" key="3">
    <source>
        <dbReference type="Proteomes" id="UP000253551"/>
    </source>
</evidence>
<evidence type="ECO:0000313" key="2">
    <source>
        <dbReference type="EMBL" id="RCH94349.1"/>
    </source>
</evidence>
<gene>
    <name evidence="2" type="ORF">CU098_008221</name>
</gene>
<feature type="region of interest" description="Disordered" evidence="1">
    <location>
        <begin position="152"/>
        <end position="176"/>
    </location>
</feature>
<protein>
    <submittedName>
        <fullName evidence="2">Uncharacterized protein</fullName>
    </submittedName>
</protein>
<keyword evidence="3" id="KW-1185">Reference proteome</keyword>
<dbReference type="STRING" id="4846.A0A367JWW1"/>
<feature type="compositionally biased region" description="Basic and acidic residues" evidence="1">
    <location>
        <begin position="152"/>
        <end position="172"/>
    </location>
</feature>
<accession>A0A367JWW1</accession>
<dbReference type="OrthoDB" id="2242533at2759"/>
<organism evidence="2 3">
    <name type="scientific">Rhizopus stolonifer</name>
    <name type="common">Rhizopus nigricans</name>
    <dbReference type="NCBI Taxonomy" id="4846"/>
    <lineage>
        <taxon>Eukaryota</taxon>
        <taxon>Fungi</taxon>
        <taxon>Fungi incertae sedis</taxon>
        <taxon>Mucoromycota</taxon>
        <taxon>Mucoromycotina</taxon>
        <taxon>Mucoromycetes</taxon>
        <taxon>Mucorales</taxon>
        <taxon>Mucorineae</taxon>
        <taxon>Rhizopodaceae</taxon>
        <taxon>Rhizopus</taxon>
    </lineage>
</organism>
<name>A0A367JWW1_RHIST</name>
<dbReference type="AlphaFoldDB" id="A0A367JWW1"/>
<dbReference type="Proteomes" id="UP000253551">
    <property type="component" value="Unassembled WGS sequence"/>
</dbReference>
<reference evidence="2 3" key="1">
    <citation type="journal article" date="2018" name="G3 (Bethesda)">
        <title>Phylogenetic and Phylogenomic Definition of Rhizopus Species.</title>
        <authorList>
            <person name="Gryganskyi A.P."/>
            <person name="Golan J."/>
            <person name="Dolatabadi S."/>
            <person name="Mondo S."/>
            <person name="Robb S."/>
            <person name="Idnurm A."/>
            <person name="Muszewska A."/>
            <person name="Steczkiewicz K."/>
            <person name="Masonjones S."/>
            <person name="Liao H.L."/>
            <person name="Gajdeczka M.T."/>
            <person name="Anike F."/>
            <person name="Vuek A."/>
            <person name="Anishchenko I.M."/>
            <person name="Voigt K."/>
            <person name="de Hoog G.S."/>
            <person name="Smith M.E."/>
            <person name="Heitman J."/>
            <person name="Vilgalys R."/>
            <person name="Stajich J.E."/>
        </authorList>
    </citation>
    <scope>NUCLEOTIDE SEQUENCE [LARGE SCALE GENOMIC DNA]</scope>
    <source>
        <strain evidence="2 3">LSU 92-RS-03</strain>
    </source>
</reference>
<evidence type="ECO:0000256" key="1">
    <source>
        <dbReference type="SAM" id="MobiDB-lite"/>
    </source>
</evidence>
<comment type="caution">
    <text evidence="2">The sequence shown here is derived from an EMBL/GenBank/DDBJ whole genome shotgun (WGS) entry which is preliminary data.</text>
</comment>
<dbReference type="EMBL" id="PJQM01002568">
    <property type="protein sequence ID" value="RCH94349.1"/>
    <property type="molecule type" value="Genomic_DNA"/>
</dbReference>
<proteinExistence type="predicted"/>
<sequence length="666" mass="76765">MNKKPVLHGLKSDFTFDRNTCNILKINPIFSSLPAVNWSDINQLVSSYVEKNESDIVDADKAFSQICNSLETICKKRRKHLALLSYCTDLLNFLKQNKNKKQFKVRFASKLHELEGQALDNQARQEGYNNGVRLAIIGGREYANTLNKEISTERREERYETDSVHSERETDPVKSQQKAVEYEHEPLLHCNEDPNMPDTETNFLLKVRERDCFYAKVDSDNRRKRISVGTAIKHDALLKYELFKKEISLNSHERKNMSTGLSSTLDLIDLTDEGQACNFEQQEWQEIRSTLMAKYASNKKCHVPQAIVTTWKIITSLSQRDNGFELGKKYITELEEAPGYKPFLKYLRVLQVCLNIMENNPRLLEKKYASRFTEYDYLGKIWIPLFDSILAINGSTIRLKSGESINSISTGNKEEQYESSKSVKGFKIDLRFIYDTEEDEYDVGAGEATKTNNDDKLLQDLGKVIRESKDVLDGLLNIVMEDSIAKSLSAWFVQICGLQGEIASVHLAFNGLYVAVPQGKLKFPTSIATMDDFLGTFSSMLLFVSKLEKHAIDIKSAIEQLENRRSSMGFTFNRARPLIEGHQRSEWMRPTWYSPPRQQQAKSQLPFNLFGREAYYSEPEEDARSAAESDRFEEEDADEFGWIRRDDGWFNIHSKTFSHIHYKKLE</sequence>